<gene>
    <name evidence="9" type="ORF">BSL78_06314</name>
</gene>
<evidence type="ECO:0000313" key="10">
    <source>
        <dbReference type="Proteomes" id="UP000230750"/>
    </source>
</evidence>
<dbReference type="STRING" id="307972.A0A2G8L942"/>
<dbReference type="Gene3D" id="3.30.160.60">
    <property type="entry name" value="Classic Zinc Finger"/>
    <property type="match status" value="3"/>
</dbReference>
<dbReference type="PANTHER" id="PTHR14196:SF12">
    <property type="entry name" value="ZINC FINGER PROTEIN 208-LIKE"/>
    <property type="match status" value="1"/>
</dbReference>
<dbReference type="PROSITE" id="PS50157">
    <property type="entry name" value="ZINC_FINGER_C2H2_2"/>
    <property type="match status" value="3"/>
</dbReference>
<dbReference type="OrthoDB" id="427030at2759"/>
<dbReference type="PANTHER" id="PTHR14196">
    <property type="entry name" value="ODD-SKIPPED - RELATED"/>
    <property type="match status" value="1"/>
</dbReference>
<reference evidence="9 10" key="1">
    <citation type="journal article" date="2017" name="PLoS Biol.">
        <title>The sea cucumber genome provides insights into morphological evolution and visceral regeneration.</title>
        <authorList>
            <person name="Zhang X."/>
            <person name="Sun L."/>
            <person name="Yuan J."/>
            <person name="Sun Y."/>
            <person name="Gao Y."/>
            <person name="Zhang L."/>
            <person name="Li S."/>
            <person name="Dai H."/>
            <person name="Hamel J.F."/>
            <person name="Liu C."/>
            <person name="Yu Y."/>
            <person name="Liu S."/>
            <person name="Lin W."/>
            <person name="Guo K."/>
            <person name="Jin S."/>
            <person name="Xu P."/>
            <person name="Storey K.B."/>
            <person name="Huan P."/>
            <person name="Zhang T."/>
            <person name="Zhou Y."/>
            <person name="Zhang J."/>
            <person name="Lin C."/>
            <person name="Li X."/>
            <person name="Xing L."/>
            <person name="Huo D."/>
            <person name="Sun M."/>
            <person name="Wang L."/>
            <person name="Mercier A."/>
            <person name="Li F."/>
            <person name="Yang H."/>
            <person name="Xiang J."/>
        </authorList>
    </citation>
    <scope>NUCLEOTIDE SEQUENCE [LARGE SCALE GENOMIC DNA]</scope>
    <source>
        <strain evidence="9">Shaxun</strain>
        <tissue evidence="9">Muscle</tissue>
    </source>
</reference>
<keyword evidence="10" id="KW-1185">Reference proteome</keyword>
<dbReference type="Pfam" id="PF17800">
    <property type="entry name" value="NPL"/>
    <property type="match status" value="1"/>
</dbReference>
<feature type="domain" description="C2H2-type" evidence="8">
    <location>
        <begin position="466"/>
        <end position="493"/>
    </location>
</feature>
<evidence type="ECO:0000256" key="7">
    <source>
        <dbReference type="SAM" id="MobiDB-lite"/>
    </source>
</evidence>
<protein>
    <submittedName>
        <fullName evidence="9">Putative zinc finger protein</fullName>
    </submittedName>
</protein>
<dbReference type="Pfam" id="PF00096">
    <property type="entry name" value="zf-C2H2"/>
    <property type="match status" value="2"/>
</dbReference>
<evidence type="ECO:0000256" key="4">
    <source>
        <dbReference type="ARBA" id="ARBA00022771"/>
    </source>
</evidence>
<dbReference type="InterPro" id="IPR013087">
    <property type="entry name" value="Znf_C2H2_type"/>
</dbReference>
<feature type="compositionally biased region" description="Polar residues" evidence="7">
    <location>
        <begin position="304"/>
        <end position="343"/>
    </location>
</feature>
<evidence type="ECO:0000256" key="3">
    <source>
        <dbReference type="ARBA" id="ARBA00022737"/>
    </source>
</evidence>
<dbReference type="SMART" id="SM00355">
    <property type="entry name" value="ZnF_C2H2"/>
    <property type="match status" value="3"/>
</dbReference>
<dbReference type="GO" id="GO:0000977">
    <property type="term" value="F:RNA polymerase II transcription regulatory region sequence-specific DNA binding"/>
    <property type="evidence" value="ECO:0007669"/>
    <property type="project" value="TreeGrafter"/>
</dbReference>
<dbReference type="GO" id="GO:0000981">
    <property type="term" value="F:DNA-binding transcription factor activity, RNA polymerase II-specific"/>
    <property type="evidence" value="ECO:0007669"/>
    <property type="project" value="TreeGrafter"/>
</dbReference>
<keyword evidence="2" id="KW-0479">Metal-binding</keyword>
<evidence type="ECO:0000256" key="2">
    <source>
        <dbReference type="ARBA" id="ARBA00022723"/>
    </source>
</evidence>
<feature type="compositionally biased region" description="Low complexity" evidence="7">
    <location>
        <begin position="347"/>
        <end position="363"/>
    </location>
</feature>
<feature type="region of interest" description="Disordered" evidence="7">
    <location>
        <begin position="293"/>
        <end position="393"/>
    </location>
</feature>
<dbReference type="EMBL" id="MRZV01000164">
    <property type="protein sequence ID" value="PIK56783.1"/>
    <property type="molecule type" value="Genomic_DNA"/>
</dbReference>
<evidence type="ECO:0000256" key="5">
    <source>
        <dbReference type="ARBA" id="ARBA00022833"/>
    </source>
</evidence>
<organism evidence="9 10">
    <name type="scientific">Stichopus japonicus</name>
    <name type="common">Sea cucumber</name>
    <dbReference type="NCBI Taxonomy" id="307972"/>
    <lineage>
        <taxon>Eukaryota</taxon>
        <taxon>Metazoa</taxon>
        <taxon>Echinodermata</taxon>
        <taxon>Eleutherozoa</taxon>
        <taxon>Echinozoa</taxon>
        <taxon>Holothuroidea</taxon>
        <taxon>Aspidochirotacea</taxon>
        <taxon>Aspidochirotida</taxon>
        <taxon>Stichopodidae</taxon>
        <taxon>Apostichopus</taxon>
    </lineage>
</organism>
<dbReference type="AlphaFoldDB" id="A0A2G8L942"/>
<feature type="compositionally biased region" description="Low complexity" evidence="7">
    <location>
        <begin position="214"/>
        <end position="235"/>
    </location>
</feature>
<dbReference type="InterPro" id="IPR036236">
    <property type="entry name" value="Znf_C2H2_sf"/>
</dbReference>
<keyword evidence="3" id="KW-0677">Repeat</keyword>
<dbReference type="InterPro" id="IPR050717">
    <property type="entry name" value="C2H2-ZF_Transcription_Reg"/>
</dbReference>
<sequence>MKMIWGMTLEPGKLYTEIMGEEVQLSMAAIDSRKDLGETSNSNSFCQIVMKTSKGEYVLCTLIHGVMFQQSLDLKLMPREKVTFSVQGPSVVYLVGYTASYPEDEELELDLQAEEDLEEGEDSSAWEAFDAEDQLAEQVKQEAVEIPDDDDVDSTATEEYTEVREAGVIEHDLEQPQEIEDEPPKETEEEMIFSVAELEPTEIKSEAATPRPESPSAGSQHQQQQQAMVPQVSPQEDLFNIHRTDEGLPLPETGANPDFFYPETQQQPDVPVTPVSFQPTTTSSDFHNPQGVLPPGSFMPPQKTFVQRAQPSPQRRGNVQLINTQRTYPPQRRQYGTNRNQPAGKTRTTPQQINVQQQQVRNISNIPPQSIPGTSQQDVPGPSTSGILRHGEASATYPNRYTVGMMGINTTSTIRTRPYPVMVTGTLPTSEPTKSGENQCRYCGRVLTQKSSLKLHERLHTGERPFQCRFCERKFIRDFSRKAHERTHYAHKPFICTICGKGFYRQFSLKKHTDNYHANKNT</sequence>
<dbReference type="GO" id="GO:0008270">
    <property type="term" value="F:zinc ion binding"/>
    <property type="evidence" value="ECO:0007669"/>
    <property type="project" value="UniProtKB-KW"/>
</dbReference>
<evidence type="ECO:0000256" key="6">
    <source>
        <dbReference type="PROSITE-ProRule" id="PRU00042"/>
    </source>
</evidence>
<comment type="caution">
    <text evidence="9">The sequence shown here is derived from an EMBL/GenBank/DDBJ whole genome shotgun (WGS) entry which is preliminary data.</text>
</comment>
<dbReference type="GO" id="GO:0005634">
    <property type="term" value="C:nucleus"/>
    <property type="evidence" value="ECO:0007669"/>
    <property type="project" value="TreeGrafter"/>
</dbReference>
<dbReference type="SUPFAM" id="SSF57667">
    <property type="entry name" value="beta-beta-alpha zinc fingers"/>
    <property type="match status" value="2"/>
</dbReference>
<feature type="domain" description="C2H2-type" evidence="8">
    <location>
        <begin position="438"/>
        <end position="465"/>
    </location>
</feature>
<name>A0A2G8L942_STIJA</name>
<dbReference type="Gene3D" id="2.60.120.340">
    <property type="entry name" value="Nucleoplasmin core domain"/>
    <property type="match status" value="1"/>
</dbReference>
<dbReference type="PROSITE" id="PS00028">
    <property type="entry name" value="ZINC_FINGER_C2H2_1"/>
    <property type="match status" value="3"/>
</dbReference>
<accession>A0A2G8L942</accession>
<keyword evidence="5" id="KW-0862">Zinc</keyword>
<feature type="region of interest" description="Disordered" evidence="7">
    <location>
        <begin position="204"/>
        <end position="269"/>
    </location>
</feature>
<evidence type="ECO:0000256" key="1">
    <source>
        <dbReference type="ARBA" id="ARBA00006673"/>
    </source>
</evidence>
<dbReference type="Proteomes" id="UP000230750">
    <property type="component" value="Unassembled WGS sequence"/>
</dbReference>
<feature type="compositionally biased region" description="Polar residues" evidence="7">
    <location>
        <begin position="364"/>
        <end position="386"/>
    </location>
</feature>
<comment type="similarity">
    <text evidence="1">Belongs to the histone deacetylase HD2 family.</text>
</comment>
<keyword evidence="4 6" id="KW-0863">Zinc-finger</keyword>
<proteinExistence type="inferred from homology"/>
<evidence type="ECO:0000313" key="9">
    <source>
        <dbReference type="EMBL" id="PIK56783.1"/>
    </source>
</evidence>
<feature type="domain" description="C2H2-type" evidence="8">
    <location>
        <begin position="494"/>
        <end position="522"/>
    </location>
</feature>
<evidence type="ECO:0000259" key="8">
    <source>
        <dbReference type="PROSITE" id="PS50157"/>
    </source>
</evidence>
<dbReference type="InterPro" id="IPR041232">
    <property type="entry name" value="NPL"/>
</dbReference>